<organism evidence="1">
    <name type="scientific">candidate division WS2 bacterium ADurb.Bin280</name>
    <dbReference type="NCBI Taxonomy" id="1852829"/>
    <lineage>
        <taxon>Bacteria</taxon>
        <taxon>candidate division WS2</taxon>
    </lineage>
</organism>
<reference evidence="1" key="1">
    <citation type="submission" date="2017-02" db="EMBL/GenBank/DDBJ databases">
        <title>Delving into the versatile metabolic prowess of the omnipresent phylum Bacteroidetes.</title>
        <authorList>
            <person name="Nobu M.K."/>
            <person name="Mei R."/>
            <person name="Narihiro T."/>
            <person name="Kuroda K."/>
            <person name="Liu W.-T."/>
        </authorList>
    </citation>
    <scope>NUCLEOTIDE SEQUENCE</scope>
    <source>
        <strain evidence="1">ADurb.Bin280</strain>
    </source>
</reference>
<evidence type="ECO:0000313" key="1">
    <source>
        <dbReference type="EMBL" id="OQA51932.1"/>
    </source>
</evidence>
<name>A0A1V5SD24_9BACT</name>
<accession>A0A1V5SD24</accession>
<comment type="caution">
    <text evidence="1">The sequence shown here is derived from an EMBL/GenBank/DDBJ whole genome shotgun (WGS) entry which is preliminary data.</text>
</comment>
<protein>
    <submittedName>
        <fullName evidence="1">Uncharacterized protein</fullName>
    </submittedName>
</protein>
<dbReference type="AlphaFoldDB" id="A0A1V5SD24"/>
<dbReference type="EMBL" id="MWBO01000055">
    <property type="protein sequence ID" value="OQA51932.1"/>
    <property type="molecule type" value="Genomic_DNA"/>
</dbReference>
<sequence length="109" mass="12301">MPMPEGVLLIKVMRKEGVVRRRAINLPEALKLLAEEGEAIQMQLTNRCDDCYAHVERADKRVWGVSVIPGGKDCYLPKSPSGALDRAYRMLIEKRDGVDPGYSETRFKP</sequence>
<proteinExistence type="predicted"/>
<gene>
    <name evidence="1" type="ORF">BWY43_00735</name>
</gene>
<dbReference type="Proteomes" id="UP000485367">
    <property type="component" value="Unassembled WGS sequence"/>
</dbReference>